<dbReference type="GO" id="GO:0008233">
    <property type="term" value="F:peptidase activity"/>
    <property type="evidence" value="ECO:0007669"/>
    <property type="project" value="UniProtKB-KW"/>
</dbReference>
<evidence type="ECO:0000256" key="3">
    <source>
        <dbReference type="ARBA" id="ARBA00007931"/>
    </source>
</evidence>
<name>A0AAD2PU00_9STRA</name>
<feature type="region of interest" description="Disordered" evidence="13">
    <location>
        <begin position="166"/>
        <end position="190"/>
    </location>
</feature>
<keyword evidence="6" id="KW-0645">Protease</keyword>
<keyword evidence="17" id="KW-1185">Reference proteome</keyword>
<feature type="transmembrane region" description="Helical" evidence="14">
    <location>
        <begin position="765"/>
        <end position="785"/>
    </location>
</feature>
<dbReference type="InterPro" id="IPR044838">
    <property type="entry name" value="EGY1-like"/>
</dbReference>
<feature type="chain" id="PRO_5042056816" evidence="15">
    <location>
        <begin position="33"/>
        <end position="843"/>
    </location>
</feature>
<proteinExistence type="inferred from homology"/>
<keyword evidence="5" id="KW-0934">Plastid</keyword>
<feature type="transmembrane region" description="Helical" evidence="14">
    <location>
        <begin position="626"/>
        <end position="643"/>
    </location>
</feature>
<organism evidence="16 17">
    <name type="scientific">Cylindrotheca closterium</name>
    <dbReference type="NCBI Taxonomy" id="2856"/>
    <lineage>
        <taxon>Eukaryota</taxon>
        <taxon>Sar</taxon>
        <taxon>Stramenopiles</taxon>
        <taxon>Ochrophyta</taxon>
        <taxon>Bacillariophyta</taxon>
        <taxon>Bacillariophyceae</taxon>
        <taxon>Bacillariophycidae</taxon>
        <taxon>Bacillariales</taxon>
        <taxon>Bacillariaceae</taxon>
        <taxon>Cylindrotheca</taxon>
    </lineage>
</organism>
<evidence type="ECO:0000256" key="10">
    <source>
        <dbReference type="ARBA" id="ARBA00022989"/>
    </source>
</evidence>
<keyword evidence="10 14" id="KW-1133">Transmembrane helix</keyword>
<evidence type="ECO:0000256" key="9">
    <source>
        <dbReference type="ARBA" id="ARBA00022946"/>
    </source>
</evidence>
<dbReference type="EMBL" id="CAKOGP040001725">
    <property type="protein sequence ID" value="CAJ1947129.1"/>
    <property type="molecule type" value="Genomic_DNA"/>
</dbReference>
<sequence>MAKQTLYSTRTLSQSLLLCLLAVGLQVVEIQAWTVGQFSTTKPSLTKQSSGIGSLSSLKPPSTIKSWRPDSSYHRRSALFESTDDTTEVSESENLKRSAKRIRLEAEEMEMKLIQEKLEGLSKKLDKLDKKIAKSEPAEKEKNLKLLEEKLVLTRQIQMLEYRLNPDEKNDPMKKTMVQTKPMTSQDEKIETKNDEMVTMRVNLDNNSIQFVSVDNNKTETIVSDFNQDNMTDEEMIEKFTTQDVENIVFSVGDEGFDMGSMFNFTEERDCIWQSNETEYVGPLSQDDLRIIDELEENWQAVLDLKKATRNKKSPFEIAIKFGDDDKDEASETKEEVDMEVARTMQFAKTTFVEARAGNISKSELDIIRGFSKAVNFCQTNLPFLVEVAMNLLEGYKVNEEDPLYMERFNLFAEAYDSSLFSLQRNRQEEGIQKVFCEEVLDPNPKLFSRTAKPRQVGSAFLFDGKVVERDGDKVISGLKEALEQSSLKDKINIFYLRDPSPQIELDEVQQADYIQNNGGEDDIGRALELVNGFEPPALLITGKNLDSDKPIDTRLGITTFAFLDLVTTIGTFYYPDAQPNYVQEFVTGIQSPVLLYLLGTFALQHVIQLLLALKGGFKISPLPTLIPGLWGIPLVGSAVFINSPPKNKNDMFDFGFLAPFVGFLISYGFIVLGLESTMQVTNAADFAQMPHFELETLKQSFLTSATIESLMGTNTLLSLGDGASSSVPLDPMVIAGYLGLMINAIQMFPSMVDTNGGRAASAALGRFSIGYGGLAALSIFFLLVQSYRGGSPTLDFVALLYTFRFFFSPEMPCQNDVDNASSARLVALGISLLLVFLTLSPA</sequence>
<dbReference type="AlphaFoldDB" id="A0AAD2PU00"/>
<keyword evidence="11 14" id="KW-0472">Membrane</keyword>
<evidence type="ECO:0000256" key="4">
    <source>
        <dbReference type="ARBA" id="ARBA00022528"/>
    </source>
</evidence>
<keyword evidence="12" id="KW-0175">Coiled coil</keyword>
<evidence type="ECO:0000256" key="1">
    <source>
        <dbReference type="ARBA" id="ARBA00004141"/>
    </source>
</evidence>
<reference evidence="16" key="1">
    <citation type="submission" date="2023-08" db="EMBL/GenBank/DDBJ databases">
        <authorList>
            <person name="Audoor S."/>
            <person name="Bilcke G."/>
        </authorList>
    </citation>
    <scope>NUCLEOTIDE SEQUENCE</scope>
</reference>
<evidence type="ECO:0000256" key="11">
    <source>
        <dbReference type="ARBA" id="ARBA00023136"/>
    </source>
</evidence>
<evidence type="ECO:0000256" key="14">
    <source>
        <dbReference type="SAM" id="Phobius"/>
    </source>
</evidence>
<keyword evidence="7 14" id="KW-0812">Transmembrane</keyword>
<feature type="transmembrane region" description="Helical" evidence="14">
    <location>
        <begin position="655"/>
        <end position="675"/>
    </location>
</feature>
<evidence type="ECO:0000256" key="7">
    <source>
        <dbReference type="ARBA" id="ARBA00022692"/>
    </source>
</evidence>
<keyword evidence="15" id="KW-0732">Signal</keyword>
<feature type="transmembrane region" description="Helical" evidence="14">
    <location>
        <begin position="735"/>
        <end position="753"/>
    </location>
</feature>
<evidence type="ECO:0000256" key="6">
    <source>
        <dbReference type="ARBA" id="ARBA00022670"/>
    </source>
</evidence>
<dbReference type="GO" id="GO:0016020">
    <property type="term" value="C:membrane"/>
    <property type="evidence" value="ECO:0007669"/>
    <property type="project" value="UniProtKB-SubCell"/>
</dbReference>
<dbReference type="Proteomes" id="UP001295423">
    <property type="component" value="Unassembled WGS sequence"/>
</dbReference>
<comment type="caution">
    <text evidence="16">The sequence shown here is derived from an EMBL/GenBank/DDBJ whole genome shotgun (WGS) entry which is preliminary data.</text>
</comment>
<feature type="compositionally biased region" description="Polar residues" evidence="13">
    <location>
        <begin position="46"/>
        <end position="65"/>
    </location>
</feature>
<protein>
    <submittedName>
        <fullName evidence="16">Uncharacterized protein</fullName>
    </submittedName>
</protein>
<gene>
    <name evidence="16" type="ORF">CYCCA115_LOCUS10992</name>
</gene>
<dbReference type="GO" id="GO:0009507">
    <property type="term" value="C:chloroplast"/>
    <property type="evidence" value="ECO:0007669"/>
    <property type="project" value="UniProtKB-SubCell"/>
</dbReference>
<dbReference type="PANTHER" id="PTHR31412:SF0">
    <property type="entry name" value="ZINC METALLOPROTEASE EGY1, CHLOROPLASTIC-RELATED"/>
    <property type="match status" value="1"/>
</dbReference>
<feature type="transmembrane region" description="Helical" evidence="14">
    <location>
        <begin position="820"/>
        <end position="840"/>
    </location>
</feature>
<evidence type="ECO:0000256" key="2">
    <source>
        <dbReference type="ARBA" id="ARBA00004229"/>
    </source>
</evidence>
<evidence type="ECO:0000256" key="8">
    <source>
        <dbReference type="ARBA" id="ARBA00022801"/>
    </source>
</evidence>
<dbReference type="GO" id="GO:0006508">
    <property type="term" value="P:proteolysis"/>
    <property type="evidence" value="ECO:0007669"/>
    <property type="project" value="UniProtKB-KW"/>
</dbReference>
<keyword evidence="8" id="KW-0378">Hydrolase</keyword>
<feature type="signal peptide" evidence="15">
    <location>
        <begin position="1"/>
        <end position="32"/>
    </location>
</feature>
<accession>A0AAD2PU00</accession>
<keyword evidence="4" id="KW-0150">Chloroplast</keyword>
<keyword evidence="9" id="KW-0809">Transit peptide</keyword>
<evidence type="ECO:0000256" key="12">
    <source>
        <dbReference type="SAM" id="Coils"/>
    </source>
</evidence>
<dbReference type="PANTHER" id="PTHR31412">
    <property type="entry name" value="ZINC METALLOPROTEASE EGY1"/>
    <property type="match status" value="1"/>
</dbReference>
<evidence type="ECO:0000256" key="13">
    <source>
        <dbReference type="SAM" id="MobiDB-lite"/>
    </source>
</evidence>
<comment type="similarity">
    <text evidence="3">Belongs to the peptidase M50B family.</text>
</comment>
<evidence type="ECO:0000256" key="15">
    <source>
        <dbReference type="SAM" id="SignalP"/>
    </source>
</evidence>
<comment type="subcellular location">
    <subcellularLocation>
        <location evidence="1">Membrane</location>
        <topology evidence="1">Multi-pass membrane protein</topology>
    </subcellularLocation>
    <subcellularLocation>
        <location evidence="2">Plastid</location>
        <location evidence="2">Chloroplast</location>
    </subcellularLocation>
</comment>
<feature type="region of interest" description="Disordered" evidence="13">
    <location>
        <begin position="46"/>
        <end position="70"/>
    </location>
</feature>
<evidence type="ECO:0000313" key="17">
    <source>
        <dbReference type="Proteomes" id="UP001295423"/>
    </source>
</evidence>
<evidence type="ECO:0000256" key="5">
    <source>
        <dbReference type="ARBA" id="ARBA00022640"/>
    </source>
</evidence>
<feature type="coiled-coil region" evidence="12">
    <location>
        <begin position="92"/>
        <end position="131"/>
    </location>
</feature>
<evidence type="ECO:0000313" key="16">
    <source>
        <dbReference type="EMBL" id="CAJ1947129.1"/>
    </source>
</evidence>